<comment type="subcellular location">
    <subcellularLocation>
        <location evidence="5 7">Cytoplasm</location>
    </subcellularLocation>
</comment>
<feature type="binding site" evidence="5">
    <location>
        <begin position="10"/>
        <end position="15"/>
    </location>
    <ligand>
        <name>ATP</name>
        <dbReference type="ChEBI" id="CHEBI:30616"/>
    </ligand>
</feature>
<dbReference type="Pfam" id="PF00406">
    <property type="entry name" value="ADK"/>
    <property type="match status" value="1"/>
</dbReference>
<evidence type="ECO:0000256" key="1">
    <source>
        <dbReference type="ARBA" id="ARBA00022679"/>
    </source>
</evidence>
<dbReference type="SUPFAM" id="SSF52540">
    <property type="entry name" value="P-loop containing nucleoside triphosphate hydrolases"/>
    <property type="match status" value="1"/>
</dbReference>
<evidence type="ECO:0000313" key="8">
    <source>
        <dbReference type="EMBL" id="MCA9382105.1"/>
    </source>
</evidence>
<comment type="catalytic activity">
    <reaction evidence="5 7">
        <text>AMP + ATP = 2 ADP</text>
        <dbReference type="Rhea" id="RHEA:12973"/>
        <dbReference type="ChEBI" id="CHEBI:30616"/>
        <dbReference type="ChEBI" id="CHEBI:456215"/>
        <dbReference type="ChEBI" id="CHEBI:456216"/>
        <dbReference type="EC" id="2.7.4.3"/>
    </reaction>
</comment>
<reference evidence="8" key="1">
    <citation type="submission" date="2020-04" db="EMBL/GenBank/DDBJ databases">
        <authorList>
            <person name="Zhang T."/>
        </authorList>
    </citation>
    <scope>NUCLEOTIDE SEQUENCE</scope>
    <source>
        <strain evidence="8">HKST-UBA10</strain>
    </source>
</reference>
<dbReference type="GO" id="GO:0044209">
    <property type="term" value="P:AMP salvage"/>
    <property type="evidence" value="ECO:0007669"/>
    <property type="project" value="UniProtKB-UniRule"/>
</dbReference>
<dbReference type="GO" id="GO:0004017">
    <property type="term" value="F:AMP kinase activity"/>
    <property type="evidence" value="ECO:0007669"/>
    <property type="project" value="UniProtKB-UniRule"/>
</dbReference>
<dbReference type="Gene3D" id="3.40.50.300">
    <property type="entry name" value="P-loop containing nucleotide triphosphate hydrolases"/>
    <property type="match status" value="1"/>
</dbReference>
<evidence type="ECO:0000256" key="6">
    <source>
        <dbReference type="RuleBase" id="RU003330"/>
    </source>
</evidence>
<keyword evidence="5 7" id="KW-0067">ATP-binding</keyword>
<comment type="caution">
    <text evidence="5">Lacks conserved residue(s) required for the propagation of feature annotation.</text>
</comment>
<name>A0A955L384_9BACT</name>
<dbReference type="PANTHER" id="PTHR23359">
    <property type="entry name" value="NUCLEOTIDE KINASE"/>
    <property type="match status" value="1"/>
</dbReference>
<organism evidence="8 9">
    <name type="scientific">Candidatus Dojkabacteria bacterium</name>
    <dbReference type="NCBI Taxonomy" id="2099670"/>
    <lineage>
        <taxon>Bacteria</taxon>
        <taxon>Candidatus Dojkabacteria</taxon>
    </lineage>
</organism>
<protein>
    <recommendedName>
        <fullName evidence="5 7">Adenylate kinase</fullName>
        <shortName evidence="5">AK</shortName>
        <ecNumber evidence="5 7">2.7.4.3</ecNumber>
    </recommendedName>
    <alternativeName>
        <fullName evidence="5">ATP-AMP transphosphorylase</fullName>
    </alternativeName>
    <alternativeName>
        <fullName evidence="5">ATP:AMP phosphotransferase</fullName>
    </alternativeName>
    <alternativeName>
        <fullName evidence="5">Adenylate monophosphate kinase</fullName>
    </alternativeName>
</protein>
<reference evidence="8" key="2">
    <citation type="journal article" date="2021" name="Microbiome">
        <title>Successional dynamics and alternative stable states in a saline activated sludge microbial community over 9 years.</title>
        <authorList>
            <person name="Wang Y."/>
            <person name="Ye J."/>
            <person name="Ju F."/>
            <person name="Liu L."/>
            <person name="Boyd J.A."/>
            <person name="Deng Y."/>
            <person name="Parks D.H."/>
            <person name="Jiang X."/>
            <person name="Yin X."/>
            <person name="Woodcroft B.J."/>
            <person name="Tyson G.W."/>
            <person name="Hugenholtz P."/>
            <person name="Polz M.F."/>
            <person name="Zhang T."/>
        </authorList>
    </citation>
    <scope>NUCLEOTIDE SEQUENCE</scope>
    <source>
        <strain evidence="8">HKST-UBA10</strain>
    </source>
</reference>
<keyword evidence="3 5" id="KW-0547">Nucleotide-binding</keyword>
<comment type="subunit">
    <text evidence="5 7">Monomer.</text>
</comment>
<accession>A0A955L384</accession>
<dbReference type="GO" id="GO:0005524">
    <property type="term" value="F:ATP binding"/>
    <property type="evidence" value="ECO:0007669"/>
    <property type="project" value="UniProtKB-UniRule"/>
</dbReference>
<comment type="domain">
    <text evidence="5">Consists of three domains, a large central CORE domain and two small peripheral domains, NMPbind and LID, which undergo movements during catalysis. The LID domain closes over the site of phosphoryl transfer upon ATP binding. Assembling and dissambling the active center during each catalytic cycle provides an effective means to prevent ATP hydrolysis.</text>
</comment>
<dbReference type="GO" id="GO:0005737">
    <property type="term" value="C:cytoplasm"/>
    <property type="evidence" value="ECO:0007669"/>
    <property type="project" value="UniProtKB-SubCell"/>
</dbReference>
<dbReference type="InterPro" id="IPR000850">
    <property type="entry name" value="Adenylat/UMP-CMP_kin"/>
</dbReference>
<evidence type="ECO:0000256" key="2">
    <source>
        <dbReference type="ARBA" id="ARBA00022727"/>
    </source>
</evidence>
<dbReference type="AlphaFoldDB" id="A0A955L384"/>
<comment type="function">
    <text evidence="5">Catalyzes the reversible transfer of the terminal phosphate group between ATP and AMP. Plays an important role in cellular energy homeostasis and in adenine nucleotide metabolism.</text>
</comment>
<feature type="binding site" evidence="5">
    <location>
        <position position="177"/>
    </location>
    <ligand>
        <name>ATP</name>
        <dbReference type="ChEBI" id="CHEBI:30616"/>
    </ligand>
</feature>
<evidence type="ECO:0000256" key="5">
    <source>
        <dbReference type="HAMAP-Rule" id="MF_00235"/>
    </source>
</evidence>
<dbReference type="EC" id="2.7.4.3" evidence="5 7"/>
<feature type="binding site" evidence="5">
    <location>
        <position position="127"/>
    </location>
    <ligand>
        <name>ATP</name>
        <dbReference type="ChEBI" id="CHEBI:30616"/>
    </ligand>
</feature>
<feature type="binding site" evidence="5">
    <location>
        <position position="149"/>
    </location>
    <ligand>
        <name>AMP</name>
        <dbReference type="ChEBI" id="CHEBI:456215"/>
    </ligand>
</feature>
<evidence type="ECO:0000256" key="3">
    <source>
        <dbReference type="ARBA" id="ARBA00022741"/>
    </source>
</evidence>
<feature type="binding site" evidence="5">
    <location>
        <position position="36"/>
    </location>
    <ligand>
        <name>AMP</name>
        <dbReference type="ChEBI" id="CHEBI:456215"/>
    </ligand>
</feature>
<keyword evidence="5" id="KW-0963">Cytoplasm</keyword>
<comment type="pathway">
    <text evidence="5">Purine metabolism; AMP biosynthesis via salvage pathway; AMP from ADP: step 1/1.</text>
</comment>
<feature type="region of interest" description="NMP" evidence="5">
    <location>
        <begin position="30"/>
        <end position="59"/>
    </location>
</feature>
<feature type="binding site" evidence="5">
    <location>
        <position position="31"/>
    </location>
    <ligand>
        <name>AMP</name>
        <dbReference type="ChEBI" id="CHEBI:456215"/>
    </ligand>
</feature>
<evidence type="ECO:0000256" key="7">
    <source>
        <dbReference type="RuleBase" id="RU003331"/>
    </source>
</evidence>
<keyword evidence="1 5" id="KW-0808">Transferase</keyword>
<comment type="similarity">
    <text evidence="5 6">Belongs to the adenylate kinase family.</text>
</comment>
<dbReference type="Proteomes" id="UP000782843">
    <property type="component" value="Unassembled WGS sequence"/>
</dbReference>
<keyword evidence="4 5" id="KW-0418">Kinase</keyword>
<comment type="caution">
    <text evidence="8">The sequence shown here is derived from an EMBL/GenBank/DDBJ whole genome shotgun (WGS) entry which is preliminary data.</text>
</comment>
<proteinExistence type="inferred from homology"/>
<gene>
    <name evidence="5" type="primary">adk</name>
    <name evidence="8" type="ORF">KC660_01715</name>
</gene>
<dbReference type="PRINTS" id="PR00094">
    <property type="entry name" value="ADENYLTKNASE"/>
</dbReference>
<evidence type="ECO:0000313" key="9">
    <source>
        <dbReference type="Proteomes" id="UP000782843"/>
    </source>
</evidence>
<evidence type="ECO:0000256" key="4">
    <source>
        <dbReference type="ARBA" id="ARBA00022777"/>
    </source>
</evidence>
<dbReference type="InterPro" id="IPR027417">
    <property type="entry name" value="P-loop_NTPase"/>
</dbReference>
<dbReference type="EMBL" id="JAGQLG010000062">
    <property type="protein sequence ID" value="MCA9382105.1"/>
    <property type="molecule type" value="Genomic_DNA"/>
</dbReference>
<dbReference type="CDD" id="cd01428">
    <property type="entry name" value="ADK"/>
    <property type="match status" value="1"/>
</dbReference>
<feature type="binding site" evidence="5">
    <location>
        <position position="138"/>
    </location>
    <ligand>
        <name>AMP</name>
        <dbReference type="ChEBI" id="CHEBI:456215"/>
    </ligand>
</feature>
<sequence length="196" mass="22209">MVVIILGSPGSGKGTQAERVAQKLDIVPISTGQLLRDEVAKGTQLGKEVEPFMLRGEWVPAEKTIQVLTSKLDTIDLEKGFVLDAFPRLLDELMLFESYLKSKGQAISIVLNLKVDDQVSLHRIQERRASKSSKKKFRKDESDEVTLKRINLHHKTVEPILDHFRALNLLYEVNGNLSVDEVYNQIEKILVDKFDL</sequence>
<dbReference type="HAMAP" id="MF_00235">
    <property type="entry name" value="Adenylate_kinase_Adk"/>
    <property type="match status" value="1"/>
</dbReference>
<keyword evidence="2 5" id="KW-0545">Nucleotide biosynthesis</keyword>